<dbReference type="Proteomes" id="UP000053259">
    <property type="component" value="Unassembled WGS sequence"/>
</dbReference>
<gene>
    <name evidence="3" type="ORF">PV09_01821</name>
</gene>
<evidence type="ECO:0000256" key="1">
    <source>
        <dbReference type="SAM" id="MobiDB-lite"/>
    </source>
</evidence>
<accession>A0A0D1Z4L8</accession>
<feature type="signal peptide" evidence="2">
    <location>
        <begin position="1"/>
        <end position="19"/>
    </location>
</feature>
<feature type="compositionally biased region" description="Low complexity" evidence="1">
    <location>
        <begin position="59"/>
        <end position="76"/>
    </location>
</feature>
<dbReference type="RefSeq" id="XP_016217781.1">
    <property type="nucleotide sequence ID" value="XM_016354769.1"/>
</dbReference>
<dbReference type="GeneID" id="27309794"/>
<dbReference type="VEuPathDB" id="FungiDB:PV09_01821"/>
<reference evidence="3 4" key="1">
    <citation type="submission" date="2015-01" db="EMBL/GenBank/DDBJ databases">
        <title>The Genome Sequence of Ochroconis gallopava CBS43764.</title>
        <authorList>
            <consortium name="The Broad Institute Genomics Platform"/>
            <person name="Cuomo C."/>
            <person name="de Hoog S."/>
            <person name="Gorbushina A."/>
            <person name="Stielow B."/>
            <person name="Teixiera M."/>
            <person name="Abouelleil A."/>
            <person name="Chapman S.B."/>
            <person name="Priest M."/>
            <person name="Young S.K."/>
            <person name="Wortman J."/>
            <person name="Nusbaum C."/>
            <person name="Birren B."/>
        </authorList>
    </citation>
    <scope>NUCLEOTIDE SEQUENCE [LARGE SCALE GENOMIC DNA]</scope>
    <source>
        <strain evidence="3 4">CBS 43764</strain>
    </source>
</reference>
<keyword evidence="4" id="KW-1185">Reference proteome</keyword>
<dbReference type="AlphaFoldDB" id="A0A0D1Z4L8"/>
<feature type="chain" id="PRO_5002252468" evidence="2">
    <location>
        <begin position="20"/>
        <end position="166"/>
    </location>
</feature>
<feature type="compositionally biased region" description="Pro residues" evidence="1">
    <location>
        <begin position="77"/>
        <end position="92"/>
    </location>
</feature>
<sequence>MRVSTAVVGLLGFSGSAFAAVYDGESTAPSYGAVYTPVQQINDGQIQNPESCGIPVPVPSSSTPLVPSTSGSSTLVPSPPVPSPPVLSPPVPSPPVQVPPVSQSNLTAVFTPPNITTASVFNVFTPVTPQISTSRPPVAVQTGAANGIFGSTASLGFAGLIVALLA</sequence>
<organism evidence="3 4">
    <name type="scientific">Verruconis gallopava</name>
    <dbReference type="NCBI Taxonomy" id="253628"/>
    <lineage>
        <taxon>Eukaryota</taxon>
        <taxon>Fungi</taxon>
        <taxon>Dikarya</taxon>
        <taxon>Ascomycota</taxon>
        <taxon>Pezizomycotina</taxon>
        <taxon>Dothideomycetes</taxon>
        <taxon>Pleosporomycetidae</taxon>
        <taxon>Venturiales</taxon>
        <taxon>Sympoventuriaceae</taxon>
        <taxon>Verruconis</taxon>
    </lineage>
</organism>
<evidence type="ECO:0000313" key="3">
    <source>
        <dbReference type="EMBL" id="KIW07912.1"/>
    </source>
</evidence>
<dbReference type="EMBL" id="KN847532">
    <property type="protein sequence ID" value="KIW07912.1"/>
    <property type="molecule type" value="Genomic_DNA"/>
</dbReference>
<protein>
    <submittedName>
        <fullName evidence="3">Uncharacterized protein</fullName>
    </submittedName>
</protein>
<keyword evidence="2" id="KW-0732">Signal</keyword>
<dbReference type="InParanoid" id="A0A0D1Z4L8"/>
<evidence type="ECO:0000313" key="4">
    <source>
        <dbReference type="Proteomes" id="UP000053259"/>
    </source>
</evidence>
<name>A0A0D1Z4L8_9PEZI</name>
<dbReference type="HOGENOM" id="CLU_1604020_0_0_1"/>
<evidence type="ECO:0000256" key="2">
    <source>
        <dbReference type="SAM" id="SignalP"/>
    </source>
</evidence>
<feature type="region of interest" description="Disordered" evidence="1">
    <location>
        <begin position="50"/>
        <end position="92"/>
    </location>
</feature>
<proteinExistence type="predicted"/>